<dbReference type="RefSeq" id="WP_012637289.1">
    <property type="nucleotide sequence ID" value="NC_011901.1"/>
</dbReference>
<proteinExistence type="predicted"/>
<dbReference type="KEGG" id="tgr:Tgr7_0709"/>
<protein>
    <submittedName>
        <fullName evidence="1">Uncharacterized protein</fullName>
    </submittedName>
</protein>
<dbReference type="AlphaFoldDB" id="B8GMG9"/>
<accession>B8GMG9</accession>
<evidence type="ECO:0000313" key="1">
    <source>
        <dbReference type="EMBL" id="ACL71801.1"/>
    </source>
</evidence>
<evidence type="ECO:0000313" key="2">
    <source>
        <dbReference type="Proteomes" id="UP000002383"/>
    </source>
</evidence>
<dbReference type="eggNOG" id="ENOG5032ZNM">
    <property type="taxonomic scope" value="Bacteria"/>
</dbReference>
<sequence length="61" mass="7220">MGDVVRFKRPKASDKHKGKTLCRSNFHKWEVLTENRFDVKQGRLVTIERCARCGETRSRRT</sequence>
<keyword evidence="2" id="KW-1185">Reference proteome</keyword>
<dbReference type="HOGENOM" id="CLU_188129_0_0_6"/>
<dbReference type="STRING" id="396588.Tgr7_0709"/>
<dbReference type="OrthoDB" id="5801496at2"/>
<gene>
    <name evidence="1" type="ordered locus">Tgr7_0709</name>
</gene>
<organism evidence="1 2">
    <name type="scientific">Thioalkalivibrio sulfidiphilus (strain HL-EbGR7)</name>
    <dbReference type="NCBI Taxonomy" id="396588"/>
    <lineage>
        <taxon>Bacteria</taxon>
        <taxon>Pseudomonadati</taxon>
        <taxon>Pseudomonadota</taxon>
        <taxon>Gammaproteobacteria</taxon>
        <taxon>Chromatiales</taxon>
        <taxon>Ectothiorhodospiraceae</taxon>
        <taxon>Thioalkalivibrio</taxon>
    </lineage>
</organism>
<dbReference type="Proteomes" id="UP000002383">
    <property type="component" value="Chromosome"/>
</dbReference>
<reference evidence="1 2" key="1">
    <citation type="journal article" date="2011" name="Stand. Genomic Sci.">
        <title>Complete genome sequence of 'Thioalkalivibrio sulfidophilus' HL-EbGr7.</title>
        <authorList>
            <person name="Muyzer G."/>
            <person name="Sorokin D.Y."/>
            <person name="Mavromatis K."/>
            <person name="Lapidus A."/>
            <person name="Clum A."/>
            <person name="Ivanova N."/>
            <person name="Pati A."/>
            <person name="d'Haeseleer P."/>
            <person name="Woyke T."/>
            <person name="Kyrpides N.C."/>
        </authorList>
    </citation>
    <scope>NUCLEOTIDE SEQUENCE [LARGE SCALE GENOMIC DNA]</scope>
    <source>
        <strain evidence="1 2">HL-EbGR7</strain>
    </source>
</reference>
<name>B8GMG9_THISH</name>
<dbReference type="EMBL" id="CP001339">
    <property type="protein sequence ID" value="ACL71801.1"/>
    <property type="molecule type" value="Genomic_DNA"/>
</dbReference>